<dbReference type="EMBL" id="PFAS01000046">
    <property type="protein sequence ID" value="PIT93747.1"/>
    <property type="molecule type" value="Genomic_DNA"/>
</dbReference>
<comment type="caution">
    <text evidence="1">The sequence shown here is derived from an EMBL/GenBank/DDBJ whole genome shotgun (WGS) entry which is preliminary data.</text>
</comment>
<organism evidence="1 2">
    <name type="scientific">Candidatus Falkowbacteria bacterium CG10_big_fil_rev_8_21_14_0_10_43_11</name>
    <dbReference type="NCBI Taxonomy" id="1974568"/>
    <lineage>
        <taxon>Bacteria</taxon>
        <taxon>Candidatus Falkowiibacteriota</taxon>
    </lineage>
</organism>
<dbReference type="Gene3D" id="3.30.530.20">
    <property type="match status" value="1"/>
</dbReference>
<name>A0A2M6WLT6_9BACT</name>
<dbReference type="Proteomes" id="UP000229335">
    <property type="component" value="Unassembled WGS sequence"/>
</dbReference>
<dbReference type="CDD" id="cd07812">
    <property type="entry name" value="SRPBCC"/>
    <property type="match status" value="1"/>
</dbReference>
<proteinExistence type="predicted"/>
<gene>
    <name evidence="1" type="ORF">COU00_02680</name>
</gene>
<evidence type="ECO:0008006" key="3">
    <source>
        <dbReference type="Google" id="ProtNLM"/>
    </source>
</evidence>
<dbReference type="SUPFAM" id="SSF55961">
    <property type="entry name" value="Bet v1-like"/>
    <property type="match status" value="1"/>
</dbReference>
<evidence type="ECO:0000313" key="2">
    <source>
        <dbReference type="Proteomes" id="UP000229335"/>
    </source>
</evidence>
<dbReference type="InterPro" id="IPR023393">
    <property type="entry name" value="START-like_dom_sf"/>
</dbReference>
<dbReference type="AlphaFoldDB" id="A0A2M6WLT6"/>
<evidence type="ECO:0000313" key="1">
    <source>
        <dbReference type="EMBL" id="PIT93747.1"/>
    </source>
</evidence>
<reference evidence="2" key="1">
    <citation type="submission" date="2017-09" db="EMBL/GenBank/DDBJ databases">
        <title>Depth-based differentiation of microbial function through sediment-hosted aquifers and enrichment of novel symbionts in the deep terrestrial subsurface.</title>
        <authorList>
            <person name="Probst A.J."/>
            <person name="Ladd B."/>
            <person name="Jarett J.K."/>
            <person name="Geller-Mcgrath D.E."/>
            <person name="Sieber C.M.K."/>
            <person name="Emerson J.B."/>
            <person name="Anantharaman K."/>
            <person name="Thomas B.C."/>
            <person name="Malmstrom R."/>
            <person name="Stieglmeier M."/>
            <person name="Klingl A."/>
            <person name="Woyke T."/>
            <person name="Ryan C.M."/>
            <person name="Banfield J.F."/>
        </authorList>
    </citation>
    <scope>NUCLEOTIDE SEQUENCE [LARGE SCALE GENOMIC DNA]</scope>
</reference>
<protein>
    <recommendedName>
        <fullName evidence="3">Polyketide cyclase</fullName>
    </recommendedName>
</protein>
<accession>A0A2M6WLT6</accession>
<sequence length="125" mass="14940">MRENKITVVIDKPIDKVFEFTTNPQNTHLWIPSISVEVSDEYPPKINTRYKNRGENDNWDEYKVVDIKENEVFILSDLDGDYFVKYTYRKLDDNKTEMEYYEWMTNGELSKPFTESILGNLKKII</sequence>